<evidence type="ECO:0000256" key="1">
    <source>
        <dbReference type="SAM" id="MobiDB-lite"/>
    </source>
</evidence>
<dbReference type="EMBL" id="VSRR010115805">
    <property type="protein sequence ID" value="MPC98833.1"/>
    <property type="molecule type" value="Genomic_DNA"/>
</dbReference>
<gene>
    <name evidence="2" type="ORF">E2C01_094218</name>
</gene>
<reference evidence="2 3" key="1">
    <citation type="submission" date="2019-05" db="EMBL/GenBank/DDBJ databases">
        <title>Another draft genome of Portunus trituberculatus and its Hox gene families provides insights of decapod evolution.</title>
        <authorList>
            <person name="Jeong J.-H."/>
            <person name="Song I."/>
            <person name="Kim S."/>
            <person name="Choi T."/>
            <person name="Kim D."/>
            <person name="Ryu S."/>
            <person name="Kim W."/>
        </authorList>
    </citation>
    <scope>NUCLEOTIDE SEQUENCE [LARGE SCALE GENOMIC DNA]</scope>
    <source>
        <tissue evidence="2">Muscle</tissue>
    </source>
</reference>
<dbReference type="Proteomes" id="UP000324222">
    <property type="component" value="Unassembled WGS sequence"/>
</dbReference>
<proteinExistence type="predicted"/>
<organism evidence="2 3">
    <name type="scientific">Portunus trituberculatus</name>
    <name type="common">Swimming crab</name>
    <name type="synonym">Neptunus trituberculatus</name>
    <dbReference type="NCBI Taxonomy" id="210409"/>
    <lineage>
        <taxon>Eukaryota</taxon>
        <taxon>Metazoa</taxon>
        <taxon>Ecdysozoa</taxon>
        <taxon>Arthropoda</taxon>
        <taxon>Crustacea</taxon>
        <taxon>Multicrustacea</taxon>
        <taxon>Malacostraca</taxon>
        <taxon>Eumalacostraca</taxon>
        <taxon>Eucarida</taxon>
        <taxon>Decapoda</taxon>
        <taxon>Pleocyemata</taxon>
        <taxon>Brachyura</taxon>
        <taxon>Eubrachyura</taxon>
        <taxon>Portunoidea</taxon>
        <taxon>Portunidae</taxon>
        <taxon>Portuninae</taxon>
        <taxon>Portunus</taxon>
    </lineage>
</organism>
<keyword evidence="3" id="KW-1185">Reference proteome</keyword>
<comment type="caution">
    <text evidence="2">The sequence shown here is derived from an EMBL/GenBank/DDBJ whole genome shotgun (WGS) entry which is preliminary data.</text>
</comment>
<protein>
    <submittedName>
        <fullName evidence="2">Uncharacterized protein</fullName>
    </submittedName>
</protein>
<feature type="region of interest" description="Disordered" evidence="1">
    <location>
        <begin position="1"/>
        <end position="62"/>
    </location>
</feature>
<evidence type="ECO:0000313" key="2">
    <source>
        <dbReference type="EMBL" id="MPC98833.1"/>
    </source>
</evidence>
<name>A0A5B7JWK8_PORTR</name>
<dbReference type="AlphaFoldDB" id="A0A5B7JWK8"/>
<sequence>MPLTFCGQGESQADTTKRRQQLTSSAKFSHERDPWSCLSRDPRPNALPSPLNIAESGSAQNI</sequence>
<accession>A0A5B7JWK8</accession>
<evidence type="ECO:0000313" key="3">
    <source>
        <dbReference type="Proteomes" id="UP000324222"/>
    </source>
</evidence>